<sequence length="153" mass="17758">MGTKSPGGPQRCRLILQRCLAIQLSKPGHTPEDFWMYDSGYMIFQTKTDCMRMQPKVGEKTKSQRVMGQNNSRLGVTRTRHATPLAIGNLQLHKETRIWNAFENNLRFEIALLARLGVRVWMCVWRTAFLQPKLQADRKYGCPPRKQNGKYFD</sequence>
<keyword evidence="2" id="KW-1185">Reference proteome</keyword>
<name>A0A811UZ72_CERCA</name>
<gene>
    <name evidence="1" type="ORF">CCAP1982_LOCUS12968</name>
</gene>
<dbReference type="Proteomes" id="UP000606786">
    <property type="component" value="Unassembled WGS sequence"/>
</dbReference>
<proteinExistence type="predicted"/>
<evidence type="ECO:0000313" key="2">
    <source>
        <dbReference type="Proteomes" id="UP000606786"/>
    </source>
</evidence>
<organism evidence="1 2">
    <name type="scientific">Ceratitis capitata</name>
    <name type="common">Mediterranean fruit fly</name>
    <name type="synonym">Tephritis capitata</name>
    <dbReference type="NCBI Taxonomy" id="7213"/>
    <lineage>
        <taxon>Eukaryota</taxon>
        <taxon>Metazoa</taxon>
        <taxon>Ecdysozoa</taxon>
        <taxon>Arthropoda</taxon>
        <taxon>Hexapoda</taxon>
        <taxon>Insecta</taxon>
        <taxon>Pterygota</taxon>
        <taxon>Neoptera</taxon>
        <taxon>Endopterygota</taxon>
        <taxon>Diptera</taxon>
        <taxon>Brachycera</taxon>
        <taxon>Muscomorpha</taxon>
        <taxon>Tephritoidea</taxon>
        <taxon>Tephritidae</taxon>
        <taxon>Ceratitis</taxon>
        <taxon>Ceratitis</taxon>
    </lineage>
</organism>
<evidence type="ECO:0000313" key="1">
    <source>
        <dbReference type="EMBL" id="CAD7004572.1"/>
    </source>
</evidence>
<dbReference type="OrthoDB" id="10020110at2759"/>
<accession>A0A811UZ72</accession>
<comment type="caution">
    <text evidence="1">The sequence shown here is derived from an EMBL/GenBank/DDBJ whole genome shotgun (WGS) entry which is preliminary data.</text>
</comment>
<dbReference type="AlphaFoldDB" id="A0A811UZ72"/>
<protein>
    <submittedName>
        <fullName evidence="1">(Mediterranean fruit fly) hypothetical protein</fullName>
    </submittedName>
</protein>
<reference evidence="1" key="1">
    <citation type="submission" date="2020-11" db="EMBL/GenBank/DDBJ databases">
        <authorList>
            <person name="Whitehead M."/>
        </authorList>
    </citation>
    <scope>NUCLEOTIDE SEQUENCE</scope>
    <source>
        <strain evidence="1">EGII</strain>
    </source>
</reference>
<dbReference type="EMBL" id="CAJHJT010000034">
    <property type="protein sequence ID" value="CAD7004572.1"/>
    <property type="molecule type" value="Genomic_DNA"/>
</dbReference>